<dbReference type="PANTHER" id="PTHR10465">
    <property type="entry name" value="TRANSMEMBRANE GTPASE FZO1"/>
    <property type="match status" value="1"/>
</dbReference>
<evidence type="ECO:0000256" key="2">
    <source>
        <dbReference type="ARBA" id="ARBA00022741"/>
    </source>
</evidence>
<evidence type="ECO:0000313" key="7">
    <source>
        <dbReference type="EMBL" id="PQJ94748.1"/>
    </source>
</evidence>
<dbReference type="GO" id="GO:0016020">
    <property type="term" value="C:membrane"/>
    <property type="evidence" value="ECO:0007669"/>
    <property type="project" value="UniProtKB-SubCell"/>
</dbReference>
<dbReference type="GO" id="GO:0005525">
    <property type="term" value="F:GTP binding"/>
    <property type="evidence" value="ECO:0007669"/>
    <property type="project" value="UniProtKB-KW"/>
</dbReference>
<dbReference type="AlphaFoldDB" id="A0A2S7XMT0"/>
<gene>
    <name evidence="7" type="ORF">CXB77_18420</name>
</gene>
<reference evidence="7 8" key="1">
    <citation type="submission" date="2018-01" db="EMBL/GenBank/DDBJ databases">
        <title>The complete genome sequence of Chromatium okenii LaCa, a purple sulfur bacterium with a turbulent life.</title>
        <authorList>
            <person name="Luedin S.M."/>
            <person name="Liechti N."/>
            <person name="Storelli N."/>
            <person name="Danza F."/>
            <person name="Wittwer M."/>
            <person name="Pothier J.F."/>
            <person name="Tonolla M.A."/>
        </authorList>
    </citation>
    <scope>NUCLEOTIDE SEQUENCE [LARGE SCALE GENOMIC DNA]</scope>
    <source>
        <strain evidence="7 8">LaCa</strain>
    </source>
</reference>
<accession>A0A2S7XMT0</accession>
<proteinExistence type="predicted"/>
<evidence type="ECO:0000259" key="6">
    <source>
        <dbReference type="Pfam" id="PF00350"/>
    </source>
</evidence>
<dbReference type="OrthoDB" id="9816479at2"/>
<dbReference type="RefSeq" id="WP_105075022.1">
    <property type="nucleotide sequence ID" value="NZ_PPGH01000042.1"/>
</dbReference>
<dbReference type="EMBL" id="PPGH01000042">
    <property type="protein sequence ID" value="PQJ94748.1"/>
    <property type="molecule type" value="Genomic_DNA"/>
</dbReference>
<keyword evidence="3" id="KW-0378">Hydrolase</keyword>
<sequence length="346" mass="40057">MDTFAQRPIPQPGNLPQQRYLQAVFPEIEQFFDRYYHRPNESLCNFRQEIDAFTVRVPLVGAFSSGKTTLMNALLGEKIFAVEVNPETALPVELRYAPQEQFTGYKDAQAPISLNRQQVKHQDFNPLLPNGWLQANLPSKNLQDLPHLTLVDMPGWDSGIDEHARAIDAYLPRSLAYCLVVSVDEGNLHDSLRNFLKELAIHKMPALLVITKCDKKPQADVDSVQQKVLSEMRQILQEDLLEVVQVSARKQIQPFLNALQHLQQHVDERFHRAVILPLLVELQGLEKYLKTLANQDNLDAEQIMVQRHQLEQEMQQFKVHLEMRTKRWMRRSVLPRDGSWSWFEPA</sequence>
<dbReference type="Gene3D" id="3.40.50.300">
    <property type="entry name" value="P-loop containing nucleotide triphosphate hydrolases"/>
    <property type="match status" value="1"/>
</dbReference>
<feature type="domain" description="Dynamin N-terminal" evidence="6">
    <location>
        <begin position="59"/>
        <end position="211"/>
    </location>
</feature>
<comment type="subcellular location">
    <subcellularLocation>
        <location evidence="1">Membrane</location>
    </subcellularLocation>
</comment>
<name>A0A2S7XMT0_9GAMM</name>
<dbReference type="InterPro" id="IPR027417">
    <property type="entry name" value="P-loop_NTPase"/>
</dbReference>
<dbReference type="InterPro" id="IPR027094">
    <property type="entry name" value="Mitofusin_fam"/>
</dbReference>
<keyword evidence="8" id="KW-1185">Reference proteome</keyword>
<evidence type="ECO:0000313" key="8">
    <source>
        <dbReference type="Proteomes" id="UP000239936"/>
    </source>
</evidence>
<evidence type="ECO:0000256" key="1">
    <source>
        <dbReference type="ARBA" id="ARBA00004370"/>
    </source>
</evidence>
<dbReference type="GO" id="GO:0003924">
    <property type="term" value="F:GTPase activity"/>
    <property type="evidence" value="ECO:0007669"/>
    <property type="project" value="InterPro"/>
</dbReference>
<dbReference type="Pfam" id="PF00350">
    <property type="entry name" value="Dynamin_N"/>
    <property type="match status" value="1"/>
</dbReference>
<dbReference type="SUPFAM" id="SSF52540">
    <property type="entry name" value="P-loop containing nucleoside triphosphate hydrolases"/>
    <property type="match status" value="1"/>
</dbReference>
<keyword evidence="5" id="KW-0472">Membrane</keyword>
<comment type="caution">
    <text evidence="7">The sequence shown here is derived from an EMBL/GenBank/DDBJ whole genome shotgun (WGS) entry which is preliminary data.</text>
</comment>
<dbReference type="InterPro" id="IPR045063">
    <property type="entry name" value="Dynamin_N"/>
</dbReference>
<evidence type="ECO:0000256" key="5">
    <source>
        <dbReference type="ARBA" id="ARBA00023136"/>
    </source>
</evidence>
<dbReference type="PANTHER" id="PTHR10465:SF0">
    <property type="entry name" value="SARCALUMENIN"/>
    <property type="match status" value="1"/>
</dbReference>
<evidence type="ECO:0000256" key="4">
    <source>
        <dbReference type="ARBA" id="ARBA00023134"/>
    </source>
</evidence>
<keyword evidence="2" id="KW-0547">Nucleotide-binding</keyword>
<organism evidence="7 8">
    <name type="scientific">Chromatium okenii</name>
    <dbReference type="NCBI Taxonomy" id="61644"/>
    <lineage>
        <taxon>Bacteria</taxon>
        <taxon>Pseudomonadati</taxon>
        <taxon>Pseudomonadota</taxon>
        <taxon>Gammaproteobacteria</taxon>
        <taxon>Chromatiales</taxon>
        <taxon>Chromatiaceae</taxon>
        <taxon>Chromatium</taxon>
    </lineage>
</organism>
<evidence type="ECO:0000256" key="3">
    <source>
        <dbReference type="ARBA" id="ARBA00022801"/>
    </source>
</evidence>
<dbReference type="Proteomes" id="UP000239936">
    <property type="component" value="Unassembled WGS sequence"/>
</dbReference>
<keyword evidence="4" id="KW-0342">GTP-binding</keyword>
<protein>
    <recommendedName>
        <fullName evidence="6">Dynamin N-terminal domain-containing protein</fullName>
    </recommendedName>
</protein>